<feature type="non-terminal residue" evidence="1">
    <location>
        <position position="50"/>
    </location>
</feature>
<evidence type="ECO:0000313" key="1">
    <source>
        <dbReference type="EMBL" id="CEK60385.1"/>
    </source>
</evidence>
<reference evidence="1" key="1">
    <citation type="submission" date="2014-12" db="EMBL/GenBank/DDBJ databases">
        <title>Insight into the proteome of Arion vulgaris.</title>
        <authorList>
            <person name="Aradska J."/>
            <person name="Bulat T."/>
            <person name="Smidak R."/>
            <person name="Sarate P."/>
            <person name="Gangsoo J."/>
            <person name="Sialana F."/>
            <person name="Bilban M."/>
            <person name="Lubec G."/>
        </authorList>
    </citation>
    <scope>NUCLEOTIDE SEQUENCE</scope>
    <source>
        <tissue evidence="1">Skin</tissue>
    </source>
</reference>
<gene>
    <name evidence="1" type="primary">ORF39241</name>
</gene>
<protein>
    <submittedName>
        <fullName evidence="1">Uncharacterized protein</fullName>
    </submittedName>
</protein>
<organism evidence="1">
    <name type="scientific">Arion vulgaris</name>
    <dbReference type="NCBI Taxonomy" id="1028688"/>
    <lineage>
        <taxon>Eukaryota</taxon>
        <taxon>Metazoa</taxon>
        <taxon>Spiralia</taxon>
        <taxon>Lophotrochozoa</taxon>
        <taxon>Mollusca</taxon>
        <taxon>Gastropoda</taxon>
        <taxon>Heterobranchia</taxon>
        <taxon>Euthyneura</taxon>
        <taxon>Panpulmonata</taxon>
        <taxon>Eupulmonata</taxon>
        <taxon>Stylommatophora</taxon>
        <taxon>Helicina</taxon>
        <taxon>Arionoidea</taxon>
        <taxon>Arionidae</taxon>
        <taxon>Arion</taxon>
    </lineage>
</organism>
<dbReference type="AlphaFoldDB" id="A0A0B6YY20"/>
<name>A0A0B6YY20_9EUPU</name>
<accession>A0A0B6YY20</accession>
<dbReference type="EMBL" id="HACG01013520">
    <property type="protein sequence ID" value="CEK60385.1"/>
    <property type="molecule type" value="Transcribed_RNA"/>
</dbReference>
<proteinExistence type="predicted"/>
<sequence length="50" mass="6025">MWQSSHAFFCLRFKDHGFESELFIWFSFIFEISRFGVGATEFMQFQFGIS</sequence>